<name>A0A9Q8CIG1_9STAP</name>
<organism evidence="1 2">
    <name type="scientific">Macrococcus carouselicus</name>
    <dbReference type="NCBI Taxonomy" id="69969"/>
    <lineage>
        <taxon>Bacteria</taxon>
        <taxon>Bacillati</taxon>
        <taxon>Bacillota</taxon>
        <taxon>Bacilli</taxon>
        <taxon>Bacillales</taxon>
        <taxon>Staphylococcaceae</taxon>
        <taxon>Macrococcus</taxon>
    </lineage>
</organism>
<sequence>MEKLSINVGNRMIERGSGEYMTVLEIGRGEVIYRYDRYKQKKHAVTSHRLLTLFVRDKSQKYKQTYDDLKEAVMRGVSEADMNMIAGRMQEIEEETNI</sequence>
<comment type="caution">
    <text evidence="1">The sequence shown here is derived from an EMBL/GenBank/DDBJ whole genome shotgun (WGS) entry which is preliminary data.</text>
</comment>
<gene>
    <name evidence="1" type="ORF">ERX40_10880</name>
</gene>
<evidence type="ECO:0000313" key="1">
    <source>
        <dbReference type="EMBL" id="TDL94374.1"/>
    </source>
</evidence>
<accession>A0A9Q8CIG1</accession>
<dbReference type="RefSeq" id="WP_133418513.1">
    <property type="nucleotide sequence ID" value="NZ_SCWD01000009.1"/>
</dbReference>
<dbReference type="AlphaFoldDB" id="A0A9Q8CIG1"/>
<keyword evidence="2" id="KW-1185">Reference proteome</keyword>
<evidence type="ECO:0000313" key="2">
    <source>
        <dbReference type="Proteomes" id="UP000295280"/>
    </source>
</evidence>
<proteinExistence type="predicted"/>
<protein>
    <submittedName>
        <fullName evidence="1">Uncharacterized protein</fullName>
    </submittedName>
</protein>
<dbReference type="Proteomes" id="UP000295280">
    <property type="component" value="Unassembled WGS sequence"/>
</dbReference>
<dbReference type="EMBL" id="SCWD01000009">
    <property type="protein sequence ID" value="TDL94374.1"/>
    <property type="molecule type" value="Genomic_DNA"/>
</dbReference>
<reference evidence="1 2" key="1">
    <citation type="submission" date="2019-01" db="EMBL/GenBank/DDBJ databases">
        <title>Draft genome sequences of the type strains of six Macrococcus species.</title>
        <authorList>
            <person name="Mazhar S."/>
            <person name="Altermann E."/>
            <person name="Hill C."/>
            <person name="Mcauliffe O."/>
        </authorList>
    </citation>
    <scope>NUCLEOTIDE SEQUENCE [LARGE SCALE GENOMIC DNA]</scope>
    <source>
        <strain evidence="1 2">ATCC 51828</strain>
    </source>
</reference>